<feature type="compositionally biased region" description="Acidic residues" evidence="11">
    <location>
        <begin position="16"/>
        <end position="26"/>
    </location>
</feature>
<sequence>MFSSVANYLFGSSQPEEGESTQEMELETAPAKDDDWLIVNVQDKTTCVTLPTVCRVSGHSPYSSDSDTGLGHGSPSTSGASTPNSRFFLRMHESWILTPPPCFTAGGPRSQIPMSEMENLLIEHPSMSVYNSHCSRGSSGEDSNISESSFDNISNVVAKRGLRPRNNKGQVVRQPPRRPNAVAARCGILAHVESLKSSQCAKQRKEACNLSKGSLDRKNKNMLRHTKKFSQKNRIQTPAGRNFATKQMKH</sequence>
<dbReference type="PANTHER" id="PTHR31671:SF3">
    <property type="entry name" value="DIABETES AND OBESITY REGULATED, ISOFORM G"/>
    <property type="match status" value="1"/>
</dbReference>
<organism evidence="12 13">
    <name type="scientific">Crassostrea virginica</name>
    <name type="common">Eastern oyster</name>
    <dbReference type="NCBI Taxonomy" id="6565"/>
    <lineage>
        <taxon>Eukaryota</taxon>
        <taxon>Metazoa</taxon>
        <taxon>Spiralia</taxon>
        <taxon>Lophotrochozoa</taxon>
        <taxon>Mollusca</taxon>
        <taxon>Bivalvia</taxon>
        <taxon>Autobranchia</taxon>
        <taxon>Pteriomorphia</taxon>
        <taxon>Ostreida</taxon>
        <taxon>Ostreoidea</taxon>
        <taxon>Ostreidae</taxon>
        <taxon>Crassostrea</taxon>
    </lineage>
</organism>
<comment type="subcellular location">
    <subcellularLocation>
        <location evidence="2">Cytoplasm</location>
        <location evidence="2">Cytosol</location>
    </subcellularLocation>
    <subcellularLocation>
        <location evidence="1">Cytoplasmic vesicle</location>
        <location evidence="1">Autophagosome</location>
    </subcellularLocation>
    <subcellularLocation>
        <location evidence="10">Nucleus</location>
        <location evidence="10">Nuclear body</location>
    </subcellularLocation>
</comment>
<dbReference type="PANTHER" id="PTHR31671">
    <property type="entry name" value="DIABETES AND OBESITY REGULATED, ISOFORM G"/>
    <property type="match status" value="1"/>
</dbReference>
<evidence type="ECO:0000256" key="4">
    <source>
        <dbReference type="ARBA" id="ARBA00023006"/>
    </source>
</evidence>
<feature type="compositionally biased region" description="Polar residues" evidence="11">
    <location>
        <begin position="74"/>
        <end position="84"/>
    </location>
</feature>
<dbReference type="GO" id="GO:0005829">
    <property type="term" value="C:cytosol"/>
    <property type="evidence" value="ECO:0007669"/>
    <property type="project" value="UniProtKB-SubCell"/>
</dbReference>
<dbReference type="OrthoDB" id="10041339at2759"/>
<protein>
    <submittedName>
        <fullName evidence="13">Tumor protein p53-inducible nuclear protein 1-like</fullName>
    </submittedName>
</protein>
<evidence type="ECO:0000313" key="13">
    <source>
        <dbReference type="RefSeq" id="XP_022344175.1"/>
    </source>
</evidence>
<dbReference type="Proteomes" id="UP000694844">
    <property type="component" value="Chromosome 5"/>
</dbReference>
<keyword evidence="12" id="KW-1185">Reference proteome</keyword>
<dbReference type="Pfam" id="PF14839">
    <property type="entry name" value="DOR"/>
    <property type="match status" value="1"/>
</dbReference>
<keyword evidence="6" id="KW-0010">Activator</keyword>
<dbReference type="GO" id="GO:0016604">
    <property type="term" value="C:nuclear body"/>
    <property type="evidence" value="ECO:0007669"/>
    <property type="project" value="UniProtKB-SubCell"/>
</dbReference>
<keyword evidence="3" id="KW-0963">Cytoplasm</keyword>
<accession>A0A8B8EVZ8</accession>
<feature type="region of interest" description="Disordered" evidence="11">
    <location>
        <begin position="58"/>
        <end position="84"/>
    </location>
</feature>
<evidence type="ECO:0000256" key="9">
    <source>
        <dbReference type="ARBA" id="ARBA00023329"/>
    </source>
</evidence>
<dbReference type="InterPro" id="IPR029431">
    <property type="entry name" value="TP53INP"/>
</dbReference>
<proteinExistence type="predicted"/>
<dbReference type="KEGG" id="cvn:111137152"/>
<dbReference type="GO" id="GO:0045893">
    <property type="term" value="P:positive regulation of DNA-templated transcription"/>
    <property type="evidence" value="ECO:0007669"/>
    <property type="project" value="TreeGrafter"/>
</dbReference>
<dbReference type="GeneID" id="111137152"/>
<dbReference type="AlphaFoldDB" id="A0A8B8EVZ8"/>
<reference evidence="13" key="1">
    <citation type="submission" date="2025-08" db="UniProtKB">
        <authorList>
            <consortium name="RefSeq"/>
        </authorList>
    </citation>
    <scope>IDENTIFICATION</scope>
    <source>
        <tissue evidence="13">Whole sample</tissue>
    </source>
</reference>
<gene>
    <name evidence="13" type="primary">LOC111137152</name>
</gene>
<evidence type="ECO:0000256" key="11">
    <source>
        <dbReference type="SAM" id="MobiDB-lite"/>
    </source>
</evidence>
<evidence type="ECO:0000256" key="10">
    <source>
        <dbReference type="ARBA" id="ARBA00034306"/>
    </source>
</evidence>
<evidence type="ECO:0000256" key="6">
    <source>
        <dbReference type="ARBA" id="ARBA00023159"/>
    </source>
</evidence>
<dbReference type="GO" id="GO:0031410">
    <property type="term" value="C:cytoplasmic vesicle"/>
    <property type="evidence" value="ECO:0007669"/>
    <property type="project" value="UniProtKB-KW"/>
</dbReference>
<evidence type="ECO:0000256" key="5">
    <source>
        <dbReference type="ARBA" id="ARBA00023015"/>
    </source>
</evidence>
<dbReference type="GO" id="GO:0000045">
    <property type="term" value="P:autophagosome assembly"/>
    <property type="evidence" value="ECO:0007669"/>
    <property type="project" value="TreeGrafter"/>
</dbReference>
<dbReference type="GO" id="GO:0005776">
    <property type="term" value="C:autophagosome"/>
    <property type="evidence" value="ECO:0007669"/>
    <property type="project" value="UniProtKB-SubCell"/>
</dbReference>
<keyword evidence="4" id="KW-0072">Autophagy</keyword>
<evidence type="ECO:0000256" key="1">
    <source>
        <dbReference type="ARBA" id="ARBA00004419"/>
    </source>
</evidence>
<keyword evidence="7" id="KW-0804">Transcription</keyword>
<keyword evidence="5" id="KW-0805">Transcription regulation</keyword>
<feature type="region of interest" description="Disordered" evidence="11">
    <location>
        <begin position="225"/>
        <end position="250"/>
    </location>
</feature>
<name>A0A8B8EVZ8_CRAVI</name>
<evidence type="ECO:0000313" key="12">
    <source>
        <dbReference type="Proteomes" id="UP000694844"/>
    </source>
</evidence>
<dbReference type="RefSeq" id="XP_022344175.1">
    <property type="nucleotide sequence ID" value="XM_022488467.1"/>
</dbReference>
<evidence type="ECO:0000256" key="2">
    <source>
        <dbReference type="ARBA" id="ARBA00004514"/>
    </source>
</evidence>
<evidence type="ECO:0000256" key="8">
    <source>
        <dbReference type="ARBA" id="ARBA00023242"/>
    </source>
</evidence>
<feature type="region of interest" description="Disordered" evidence="11">
    <location>
        <begin position="11"/>
        <end position="31"/>
    </location>
</feature>
<keyword evidence="9" id="KW-0968">Cytoplasmic vesicle</keyword>
<evidence type="ECO:0000256" key="7">
    <source>
        <dbReference type="ARBA" id="ARBA00023163"/>
    </source>
</evidence>
<evidence type="ECO:0000256" key="3">
    <source>
        <dbReference type="ARBA" id="ARBA00022490"/>
    </source>
</evidence>
<keyword evidence="8" id="KW-0539">Nucleus</keyword>